<proteinExistence type="predicted"/>
<dbReference type="KEGG" id="cpin:CPIN18020_1477"/>
<keyword evidence="7" id="KW-1185">Reference proteome</keyword>
<evidence type="ECO:0000256" key="2">
    <source>
        <dbReference type="ARBA" id="ARBA00022475"/>
    </source>
</evidence>
<evidence type="ECO:0000256" key="5">
    <source>
        <dbReference type="ARBA" id="ARBA00023136"/>
    </source>
</evidence>
<keyword evidence="4" id="KW-1133">Transmembrane helix</keyword>
<evidence type="ECO:0000313" key="7">
    <source>
        <dbReference type="Proteomes" id="UP000190868"/>
    </source>
</evidence>
<dbReference type="GeneID" id="56567117"/>
<evidence type="ECO:0000256" key="1">
    <source>
        <dbReference type="ARBA" id="ARBA00004651"/>
    </source>
</evidence>
<accession>A0A1S6U9B8</accession>
<gene>
    <name evidence="6" type="ORF">CPIN18021_1525</name>
</gene>
<keyword evidence="3" id="KW-0812">Transmembrane</keyword>
<dbReference type="Pfam" id="PF03739">
    <property type="entry name" value="LptF_LptG"/>
    <property type="match status" value="1"/>
</dbReference>
<protein>
    <submittedName>
        <fullName evidence="6">Putative lipooligosaccharide transport system, permease component (LptG family)</fullName>
    </submittedName>
</protein>
<comment type="subcellular location">
    <subcellularLocation>
        <location evidence="1">Cell membrane</location>
        <topology evidence="1">Multi-pass membrane protein</topology>
    </subcellularLocation>
</comment>
<dbReference type="AlphaFoldDB" id="A0A1S6U9B8"/>
<sequence length="354" mass="39919">MKLYSRYIGWIYFKTFLIIFLALELFYVGIDLLSNFKDLPVSAGLQLLYVGATFLTAISYTMPISLVLATVVCFIGIARSNEFVSFYALGVYKNSLIKIPFLISCAITVLYILLNFTSFAYMYDYQKSIKDGFSVKRNTTDSFLKFDGKFIYIKELNPLEQSISDIAIFDINNTTLNNIMFANNAKFSSDEWILNDTKTIVLPKKLQVGEKGLDIKTNSNVHSLKGFTPKNIQSANSDERISLSVLDTIDFITTFQGEGASINNAKSIFYTLTIAPLFAPILVFILYYHLPVVGRFFNLALASFVYVLVTLIIWGVLFILAKFSATGALIPELGIVMPVVLLAFYSIYLFRLNR</sequence>
<dbReference type="Proteomes" id="UP000190868">
    <property type="component" value="Chromosome"/>
</dbReference>
<keyword evidence="2" id="KW-1003">Cell membrane</keyword>
<evidence type="ECO:0000256" key="4">
    <source>
        <dbReference type="ARBA" id="ARBA00022989"/>
    </source>
</evidence>
<dbReference type="EMBL" id="CP017258">
    <property type="protein sequence ID" value="AQW88309.1"/>
    <property type="molecule type" value="Genomic_DNA"/>
</dbReference>
<evidence type="ECO:0000256" key="3">
    <source>
        <dbReference type="ARBA" id="ARBA00022692"/>
    </source>
</evidence>
<organism evidence="6 7">
    <name type="scientific">Campylobacter pinnipediorum subsp. caledonicus</name>
    <dbReference type="NCBI Taxonomy" id="1874362"/>
    <lineage>
        <taxon>Bacteria</taxon>
        <taxon>Pseudomonadati</taxon>
        <taxon>Campylobacterota</taxon>
        <taxon>Epsilonproteobacteria</taxon>
        <taxon>Campylobacterales</taxon>
        <taxon>Campylobacteraceae</taxon>
        <taxon>Campylobacter</taxon>
    </lineage>
</organism>
<keyword evidence="5" id="KW-0472">Membrane</keyword>
<dbReference type="GO" id="GO:0043190">
    <property type="term" value="C:ATP-binding cassette (ABC) transporter complex"/>
    <property type="evidence" value="ECO:0007669"/>
    <property type="project" value="TreeGrafter"/>
</dbReference>
<dbReference type="PANTHER" id="PTHR33529:SF6">
    <property type="entry name" value="YJGP_YJGQ FAMILY PERMEASE"/>
    <property type="match status" value="1"/>
</dbReference>
<name>A0A1S6U9B8_9BACT</name>
<dbReference type="GO" id="GO:0015920">
    <property type="term" value="P:lipopolysaccharide transport"/>
    <property type="evidence" value="ECO:0007669"/>
    <property type="project" value="TreeGrafter"/>
</dbReference>
<dbReference type="RefSeq" id="WP_078423820.1">
    <property type="nucleotide sequence ID" value="NZ_CP017018.1"/>
</dbReference>
<dbReference type="PANTHER" id="PTHR33529">
    <property type="entry name" value="SLR0882 PROTEIN-RELATED"/>
    <property type="match status" value="1"/>
</dbReference>
<dbReference type="InterPro" id="IPR005495">
    <property type="entry name" value="LptG/LptF_permease"/>
</dbReference>
<reference evidence="7" key="1">
    <citation type="submission" date="2016-09" db="EMBL/GenBank/DDBJ databases">
        <title>Comparative genomics of the Campylobacter concisus group.</title>
        <authorList>
            <person name="Miller W.G."/>
            <person name="Yee E."/>
            <person name="Chapman M.H."/>
            <person name="Huynh S."/>
            <person name="Bono J.L."/>
            <person name="On S.L.W."/>
            <person name="StLeger J."/>
            <person name="Foster G."/>
            <person name="Parker C.T."/>
        </authorList>
    </citation>
    <scope>NUCLEOTIDE SEQUENCE [LARGE SCALE GENOMIC DNA]</scope>
    <source>
        <strain evidence="7">RM18021</strain>
    </source>
</reference>
<evidence type="ECO:0000313" key="6">
    <source>
        <dbReference type="EMBL" id="AQW88309.1"/>
    </source>
</evidence>